<dbReference type="Pfam" id="PF00135">
    <property type="entry name" value="COesterase"/>
    <property type="match status" value="1"/>
</dbReference>
<dbReference type="InterPro" id="IPR050309">
    <property type="entry name" value="Type-B_Carboxylest/Lipase"/>
</dbReference>
<dbReference type="InterPro" id="IPR002018">
    <property type="entry name" value="CarbesteraseB"/>
</dbReference>
<dbReference type="AlphaFoldDB" id="A0A2N3MXG8"/>
<dbReference type="EMBL" id="NLAX01001623">
    <property type="protein sequence ID" value="PKS04870.1"/>
    <property type="molecule type" value="Genomic_DNA"/>
</dbReference>
<dbReference type="PANTHER" id="PTHR11559">
    <property type="entry name" value="CARBOXYLESTERASE"/>
    <property type="match status" value="1"/>
</dbReference>
<reference evidence="2 3" key="1">
    <citation type="journal article" date="2017" name="G3 (Bethesda)">
        <title>First Draft Genome Sequence of the Pathogenic Fungus Lomentospora prolificans (Formerly Scedosporium prolificans).</title>
        <authorList>
            <person name="Luo R."/>
            <person name="Zimin A."/>
            <person name="Workman R."/>
            <person name="Fan Y."/>
            <person name="Pertea G."/>
            <person name="Grossman N."/>
            <person name="Wear M.P."/>
            <person name="Jia B."/>
            <person name="Miller H."/>
            <person name="Casadevall A."/>
            <person name="Timp W."/>
            <person name="Zhang S.X."/>
            <person name="Salzberg S.L."/>
        </authorList>
    </citation>
    <scope>NUCLEOTIDE SEQUENCE [LARGE SCALE GENOMIC DNA]</scope>
    <source>
        <strain evidence="2 3">JHH-5317</strain>
    </source>
</reference>
<organism evidence="2 3">
    <name type="scientific">Lomentospora prolificans</name>
    <dbReference type="NCBI Taxonomy" id="41688"/>
    <lineage>
        <taxon>Eukaryota</taxon>
        <taxon>Fungi</taxon>
        <taxon>Dikarya</taxon>
        <taxon>Ascomycota</taxon>
        <taxon>Pezizomycotina</taxon>
        <taxon>Sordariomycetes</taxon>
        <taxon>Hypocreomycetidae</taxon>
        <taxon>Microascales</taxon>
        <taxon>Microascaceae</taxon>
        <taxon>Lomentospora</taxon>
    </lineage>
</organism>
<accession>A0A2N3MXG8</accession>
<dbReference type="Gene3D" id="3.40.50.1820">
    <property type="entry name" value="alpha/beta hydrolase"/>
    <property type="match status" value="1"/>
</dbReference>
<protein>
    <recommendedName>
        <fullName evidence="1">Carboxylesterase type B domain-containing protein</fullName>
    </recommendedName>
</protein>
<proteinExistence type="predicted"/>
<dbReference type="STRING" id="41688.A0A2N3MXG8"/>
<feature type="domain" description="Carboxylesterase type B" evidence="1">
    <location>
        <begin position="29"/>
        <end position="195"/>
    </location>
</feature>
<dbReference type="OrthoDB" id="408631at2759"/>
<evidence type="ECO:0000259" key="1">
    <source>
        <dbReference type="Pfam" id="PF00135"/>
    </source>
</evidence>
<sequence>MVSPNQIVGNNLGQLWLTPTPSYCQEWHIEGKYVASLNQDLFLGVPFAQPPLGGLRFQNPQSVNDVFEDVRDAKEYANSCLGHGNCLTLSIVRPSGRQDGANLPARVFIHGGVYLTDYSGNAVNNLSFIAKESARMDKPIMAVSLDYRLSAWSFLASQEAVDAGIANTGLEDQRIGLQWINESIAAIGGDLDKATNFDERSRGR</sequence>
<dbReference type="VEuPathDB" id="FungiDB:jhhlp_008234"/>
<dbReference type="InParanoid" id="A0A2N3MXG8"/>
<dbReference type="InterPro" id="IPR029058">
    <property type="entry name" value="AB_hydrolase_fold"/>
</dbReference>
<dbReference type="Proteomes" id="UP000233524">
    <property type="component" value="Unassembled WGS sequence"/>
</dbReference>
<name>A0A2N3MXG8_9PEZI</name>
<gene>
    <name evidence="2" type="ORF">jhhlp_008234</name>
</gene>
<comment type="caution">
    <text evidence="2">The sequence shown here is derived from an EMBL/GenBank/DDBJ whole genome shotgun (WGS) entry which is preliminary data.</text>
</comment>
<evidence type="ECO:0000313" key="2">
    <source>
        <dbReference type="EMBL" id="PKS04870.1"/>
    </source>
</evidence>
<dbReference type="SUPFAM" id="SSF53474">
    <property type="entry name" value="alpha/beta-Hydrolases"/>
    <property type="match status" value="1"/>
</dbReference>
<evidence type="ECO:0000313" key="3">
    <source>
        <dbReference type="Proteomes" id="UP000233524"/>
    </source>
</evidence>
<keyword evidence="3" id="KW-1185">Reference proteome</keyword>